<feature type="compositionally biased region" description="Gly residues" evidence="3">
    <location>
        <begin position="534"/>
        <end position="548"/>
    </location>
</feature>
<feature type="compositionally biased region" description="Polar residues" evidence="3">
    <location>
        <begin position="423"/>
        <end position="444"/>
    </location>
</feature>
<proteinExistence type="predicted"/>
<evidence type="ECO:0000313" key="6">
    <source>
        <dbReference type="EMBL" id="KAK4547066.1"/>
    </source>
</evidence>
<dbReference type="InterPro" id="IPR018222">
    <property type="entry name" value="Nuclear_transport_factor_2_euk"/>
</dbReference>
<feature type="compositionally biased region" description="Acidic residues" evidence="3">
    <location>
        <begin position="313"/>
        <end position="326"/>
    </location>
</feature>
<feature type="compositionally biased region" description="Low complexity" evidence="3">
    <location>
        <begin position="373"/>
        <end position="415"/>
    </location>
</feature>
<dbReference type="GO" id="GO:1990904">
    <property type="term" value="C:ribonucleoprotein complex"/>
    <property type="evidence" value="ECO:0007669"/>
    <property type="project" value="TreeGrafter"/>
</dbReference>
<dbReference type="Proteomes" id="UP001324427">
    <property type="component" value="Unassembled WGS sequence"/>
</dbReference>
<evidence type="ECO:0000259" key="5">
    <source>
        <dbReference type="PROSITE" id="PS50177"/>
    </source>
</evidence>
<keyword evidence="1 2" id="KW-0694">RNA-binding</keyword>
<feature type="domain" description="NTF2" evidence="5">
    <location>
        <begin position="72"/>
        <end position="187"/>
    </location>
</feature>
<feature type="region of interest" description="Disordered" evidence="3">
    <location>
        <begin position="195"/>
        <end position="232"/>
    </location>
</feature>
<protein>
    <submittedName>
        <fullName evidence="6">Uncharacterized protein</fullName>
    </submittedName>
</protein>
<dbReference type="SMART" id="SM00360">
    <property type="entry name" value="RRM"/>
    <property type="match status" value="1"/>
</dbReference>
<evidence type="ECO:0000313" key="7">
    <source>
        <dbReference type="Proteomes" id="UP001324427"/>
    </source>
</evidence>
<dbReference type="GO" id="GO:1990861">
    <property type="term" value="C:Ubp3-Bre5 deubiquitination complex"/>
    <property type="evidence" value="ECO:0007669"/>
    <property type="project" value="TreeGrafter"/>
</dbReference>
<feature type="region of interest" description="Disordered" evidence="3">
    <location>
        <begin position="260"/>
        <end position="456"/>
    </location>
</feature>
<name>A0AAV9JNC8_9PEZI</name>
<feature type="compositionally biased region" description="Low complexity" evidence="3">
    <location>
        <begin position="298"/>
        <end position="312"/>
    </location>
</feature>
<organism evidence="6 7">
    <name type="scientific">Oleoguttula mirabilis</name>
    <dbReference type="NCBI Taxonomy" id="1507867"/>
    <lineage>
        <taxon>Eukaryota</taxon>
        <taxon>Fungi</taxon>
        <taxon>Dikarya</taxon>
        <taxon>Ascomycota</taxon>
        <taxon>Pezizomycotina</taxon>
        <taxon>Dothideomycetes</taxon>
        <taxon>Dothideomycetidae</taxon>
        <taxon>Mycosphaerellales</taxon>
        <taxon>Teratosphaeriaceae</taxon>
        <taxon>Oleoguttula</taxon>
    </lineage>
</organism>
<dbReference type="CDD" id="cd00780">
    <property type="entry name" value="NTF2"/>
    <property type="match status" value="1"/>
</dbReference>
<feature type="domain" description="RRM" evidence="4">
    <location>
        <begin position="454"/>
        <end position="526"/>
    </location>
</feature>
<feature type="compositionally biased region" description="Low complexity" evidence="3">
    <location>
        <begin position="572"/>
        <end position="587"/>
    </location>
</feature>
<dbReference type="InterPro" id="IPR039539">
    <property type="entry name" value="Ras_GTPase_bind_prot"/>
</dbReference>
<dbReference type="InterPro" id="IPR002075">
    <property type="entry name" value="NTF2_dom"/>
</dbReference>
<gene>
    <name evidence="6" type="ORF">LTR36_001287</name>
</gene>
<sequence>MAAEVSAMPGTNGYAQHNGYGSIEQQQQHNGHAYNHNGAISQAAYGQAPPATSTTPATTASSQGPEIAKDEVGWYFVEQYYTTLSRSPEKLYLFYNKRSQLVSGQETEKMDVCVGQRAINDKIKELDFQDCKVRVTNVDSQASDSNIVIQVIGEISNKSQPHKKFTQTFVLATQTNGYFVLNDIFRYLVDEEEEAAEETAPKQHEEVQQAAPAAESGYQEPAPTTEQAEPKTLTSSMDPIAIEHDAKAVDQQLEDKVLKEPAKAEEEPVPAVNGAAEPEQETEPEAEQAEEANHVEEAPAATVEEPEQPSTTEPEEPTATEPEPDLQPEAPKDPSPSPVATPAQQAPPQPAAPSKPAAPKTWASLAASAHRVATPAAPSAPATSTQPRQTQPAPKAAPQTQAASPAPSTPSASTAPREEPGTASAQDEWNTVGGSHNRSQSRQAPVQPEQGPQSRGYIKNVHEGIELADLRAHLEQYGELTYFDIARQKNCAFVDFKTPEAYSAAVAANPHTLGSDRFYVEERRVRPGSAPYVGRGGFQAGRGRGGMQGPPRGSFQGGRGGFGNGPRGARGGALAPRGSARGGAPAA</sequence>
<dbReference type="GO" id="GO:0034517">
    <property type="term" value="P:ribophagy"/>
    <property type="evidence" value="ECO:0007669"/>
    <property type="project" value="TreeGrafter"/>
</dbReference>
<feature type="region of interest" description="Disordered" evidence="3">
    <location>
        <begin position="45"/>
        <end position="64"/>
    </location>
</feature>
<feature type="compositionally biased region" description="Gly residues" evidence="3">
    <location>
        <begin position="555"/>
        <end position="571"/>
    </location>
</feature>
<accession>A0AAV9JNC8</accession>
<dbReference type="SUPFAM" id="SSF54427">
    <property type="entry name" value="NTF2-like"/>
    <property type="match status" value="1"/>
</dbReference>
<evidence type="ECO:0000259" key="4">
    <source>
        <dbReference type="PROSITE" id="PS50102"/>
    </source>
</evidence>
<dbReference type="PROSITE" id="PS50177">
    <property type="entry name" value="NTF2_DOMAIN"/>
    <property type="match status" value="1"/>
</dbReference>
<evidence type="ECO:0000256" key="2">
    <source>
        <dbReference type="PROSITE-ProRule" id="PRU00176"/>
    </source>
</evidence>
<dbReference type="AlphaFoldDB" id="A0AAV9JNC8"/>
<dbReference type="FunFam" id="3.10.450.50:FF:000003">
    <property type="entry name" value="Nuclear transport factor 2 family protein"/>
    <property type="match status" value="1"/>
</dbReference>
<keyword evidence="7" id="KW-1185">Reference proteome</keyword>
<dbReference type="CDD" id="cd00590">
    <property type="entry name" value="RRM_SF"/>
    <property type="match status" value="1"/>
</dbReference>
<evidence type="ECO:0000256" key="3">
    <source>
        <dbReference type="SAM" id="MobiDB-lite"/>
    </source>
</evidence>
<dbReference type="PROSITE" id="PS50102">
    <property type="entry name" value="RRM"/>
    <property type="match status" value="1"/>
</dbReference>
<dbReference type="SUPFAM" id="SSF54928">
    <property type="entry name" value="RNA-binding domain, RBD"/>
    <property type="match status" value="1"/>
</dbReference>
<comment type="caution">
    <text evidence="6">The sequence shown here is derived from an EMBL/GenBank/DDBJ whole genome shotgun (WGS) entry which is preliminary data.</text>
</comment>
<dbReference type="GO" id="GO:0016579">
    <property type="term" value="P:protein deubiquitination"/>
    <property type="evidence" value="ECO:0007669"/>
    <property type="project" value="TreeGrafter"/>
</dbReference>
<feature type="compositionally biased region" description="Acidic residues" evidence="3">
    <location>
        <begin position="278"/>
        <end position="290"/>
    </location>
</feature>
<feature type="compositionally biased region" description="Low complexity" evidence="3">
    <location>
        <begin position="48"/>
        <end position="62"/>
    </location>
</feature>
<reference evidence="6 7" key="1">
    <citation type="submission" date="2021-11" db="EMBL/GenBank/DDBJ databases">
        <title>Black yeast isolated from Biological Soil Crust.</title>
        <authorList>
            <person name="Kurbessoian T."/>
        </authorList>
    </citation>
    <scope>NUCLEOTIDE SEQUENCE [LARGE SCALE GENOMIC DNA]</scope>
    <source>
        <strain evidence="6 7">CCFEE 5522</strain>
    </source>
</reference>
<feature type="compositionally biased region" description="Pro residues" evidence="3">
    <location>
        <begin position="333"/>
        <end position="353"/>
    </location>
</feature>
<dbReference type="InterPro" id="IPR000504">
    <property type="entry name" value="RRM_dom"/>
</dbReference>
<dbReference type="Gene3D" id="3.30.70.330">
    <property type="match status" value="1"/>
</dbReference>
<dbReference type="PANTHER" id="PTHR10693:SF20">
    <property type="entry name" value="AT27578P"/>
    <property type="match status" value="1"/>
</dbReference>
<dbReference type="GO" id="GO:0005829">
    <property type="term" value="C:cytosol"/>
    <property type="evidence" value="ECO:0007669"/>
    <property type="project" value="TreeGrafter"/>
</dbReference>
<dbReference type="InterPro" id="IPR032710">
    <property type="entry name" value="NTF2-like_dom_sf"/>
</dbReference>
<dbReference type="Gene3D" id="3.10.450.50">
    <property type="match status" value="1"/>
</dbReference>
<dbReference type="InterPro" id="IPR035979">
    <property type="entry name" value="RBD_domain_sf"/>
</dbReference>
<feature type="compositionally biased region" description="Polar residues" evidence="3">
    <location>
        <begin position="222"/>
        <end position="232"/>
    </location>
</feature>
<feature type="region of interest" description="Disordered" evidence="3">
    <location>
        <begin position="530"/>
        <end position="587"/>
    </location>
</feature>
<dbReference type="EMBL" id="JAVFHQ010000012">
    <property type="protein sequence ID" value="KAK4547066.1"/>
    <property type="molecule type" value="Genomic_DNA"/>
</dbReference>
<dbReference type="PANTHER" id="PTHR10693">
    <property type="entry name" value="RAS GTPASE-ACTIVATING PROTEIN-BINDING PROTEIN"/>
    <property type="match status" value="1"/>
</dbReference>
<dbReference type="GO" id="GO:0003729">
    <property type="term" value="F:mRNA binding"/>
    <property type="evidence" value="ECO:0007669"/>
    <property type="project" value="TreeGrafter"/>
</dbReference>
<evidence type="ECO:0000256" key="1">
    <source>
        <dbReference type="ARBA" id="ARBA00022884"/>
    </source>
</evidence>
<dbReference type="InterPro" id="IPR012677">
    <property type="entry name" value="Nucleotide-bd_a/b_plait_sf"/>
</dbReference>
<dbReference type="Pfam" id="PF00076">
    <property type="entry name" value="RRM_1"/>
    <property type="match status" value="1"/>
</dbReference>
<dbReference type="Pfam" id="PF02136">
    <property type="entry name" value="NTF2"/>
    <property type="match status" value="1"/>
</dbReference>